<protein>
    <submittedName>
        <fullName evidence="3">ComF family protein</fullName>
    </submittedName>
</protein>
<dbReference type="RefSeq" id="WP_196992690.1">
    <property type="nucleotide sequence ID" value="NZ_JADWYR010000003.1"/>
</dbReference>
<dbReference type="PANTHER" id="PTHR47505">
    <property type="entry name" value="DNA UTILIZATION PROTEIN YHGH"/>
    <property type="match status" value="1"/>
</dbReference>
<name>A0A931MDB6_9BACT</name>
<dbReference type="Proteomes" id="UP000628448">
    <property type="component" value="Unassembled WGS sequence"/>
</dbReference>
<feature type="domain" description="Phosphoribosyltransferase" evidence="2">
    <location>
        <begin position="140"/>
        <end position="228"/>
    </location>
</feature>
<evidence type="ECO:0000256" key="1">
    <source>
        <dbReference type="ARBA" id="ARBA00008007"/>
    </source>
</evidence>
<gene>
    <name evidence="3" type="ORF">I5907_20325</name>
</gene>
<comment type="caution">
    <text evidence="3">The sequence shown here is derived from an EMBL/GenBank/DDBJ whole genome shotgun (WGS) entry which is preliminary data.</text>
</comment>
<reference evidence="3" key="1">
    <citation type="submission" date="2020-11" db="EMBL/GenBank/DDBJ databases">
        <title>Bacterial whole genome sequence for Panacibacter sp. DH6.</title>
        <authorList>
            <person name="Le V."/>
            <person name="Ko S."/>
            <person name="Ahn C.-Y."/>
            <person name="Oh H.-M."/>
        </authorList>
    </citation>
    <scope>NUCLEOTIDE SEQUENCE</scope>
    <source>
        <strain evidence="3">DH6</strain>
    </source>
</reference>
<evidence type="ECO:0000259" key="2">
    <source>
        <dbReference type="Pfam" id="PF00156"/>
    </source>
</evidence>
<evidence type="ECO:0000313" key="3">
    <source>
        <dbReference type="EMBL" id="MBG9378591.1"/>
    </source>
</evidence>
<comment type="similarity">
    <text evidence="1">Belongs to the ComF/GntX family.</text>
</comment>
<dbReference type="EMBL" id="JADWYR010000003">
    <property type="protein sequence ID" value="MBG9378591.1"/>
    <property type="molecule type" value="Genomic_DNA"/>
</dbReference>
<dbReference type="CDD" id="cd06223">
    <property type="entry name" value="PRTases_typeI"/>
    <property type="match status" value="1"/>
</dbReference>
<dbReference type="InterPro" id="IPR000836">
    <property type="entry name" value="PRTase_dom"/>
</dbReference>
<dbReference type="AlphaFoldDB" id="A0A931MDB6"/>
<organism evidence="3 4">
    <name type="scientific">Panacibacter microcysteis</name>
    <dbReference type="NCBI Taxonomy" id="2793269"/>
    <lineage>
        <taxon>Bacteria</taxon>
        <taxon>Pseudomonadati</taxon>
        <taxon>Bacteroidota</taxon>
        <taxon>Chitinophagia</taxon>
        <taxon>Chitinophagales</taxon>
        <taxon>Chitinophagaceae</taxon>
        <taxon>Panacibacter</taxon>
    </lineage>
</organism>
<dbReference type="PANTHER" id="PTHR47505:SF1">
    <property type="entry name" value="DNA UTILIZATION PROTEIN YHGH"/>
    <property type="match status" value="1"/>
</dbReference>
<sequence length="233" mass="25818">MPATLTQTFHSFMHLFFPHVCEGCGTDIINNDSILCAKCYLQLPVTNFIADKHNLVEQKFYGRLQVEAAGGAYYFTKDSLLRDLIAGLKYHGNKEIGFYLGRQLGRMMAATDRFDNVDAIVPLPLNPRKEKKRGYNQAAIIAAGLSSAWQRPVLTGAVERKIFTETQTHKDRVSRWQSMQNVFAVTNPAAIEGKNILLVDDIITTGATLEACGEQVLSVPGTTLYIATVAFTI</sequence>
<accession>A0A931MDB6</accession>
<dbReference type="InterPro" id="IPR051910">
    <property type="entry name" value="ComF/GntX_DNA_util-trans"/>
</dbReference>
<dbReference type="Pfam" id="PF00156">
    <property type="entry name" value="Pribosyltran"/>
    <property type="match status" value="1"/>
</dbReference>
<dbReference type="Gene3D" id="3.40.50.2020">
    <property type="match status" value="1"/>
</dbReference>
<dbReference type="SUPFAM" id="SSF53271">
    <property type="entry name" value="PRTase-like"/>
    <property type="match status" value="1"/>
</dbReference>
<proteinExistence type="inferred from homology"/>
<evidence type="ECO:0000313" key="4">
    <source>
        <dbReference type="Proteomes" id="UP000628448"/>
    </source>
</evidence>
<dbReference type="InterPro" id="IPR029057">
    <property type="entry name" value="PRTase-like"/>
</dbReference>
<keyword evidence="4" id="KW-1185">Reference proteome</keyword>